<dbReference type="AlphaFoldDB" id="A0A1I0GKK2"/>
<dbReference type="SUPFAM" id="SSF52540">
    <property type="entry name" value="P-loop containing nucleoside triphosphate hydrolases"/>
    <property type="match status" value="1"/>
</dbReference>
<dbReference type="Pfam" id="PF13481">
    <property type="entry name" value="AAA_25"/>
    <property type="match status" value="1"/>
</dbReference>
<dbReference type="InterPro" id="IPR027032">
    <property type="entry name" value="Twinkle-like"/>
</dbReference>
<dbReference type="PANTHER" id="PTHR12873:SF6">
    <property type="entry name" value="TOPRIM DOMAIN-CONTAINING PROTEIN"/>
    <property type="match status" value="1"/>
</dbReference>
<dbReference type="PANTHER" id="PTHR12873">
    <property type="entry name" value="T7-LIKE MITOCHONDRIAL DNA HELICASE"/>
    <property type="match status" value="1"/>
</dbReference>
<dbReference type="GO" id="GO:0005524">
    <property type="term" value="F:ATP binding"/>
    <property type="evidence" value="ECO:0007669"/>
    <property type="project" value="InterPro"/>
</dbReference>
<sequence>MAVGKKIFEPDEIRKTIQALKDYEELFEVRFLEANGKRVSSGYFRDVEVMLDQLSRLNSSDSNVYITLNSIKPECYSRAQRDKFIQIVQGKIPTTSDTDIVGYEWLFIDADPKRPSGVSSTDEQLNQAKIVGNKVYVFMKNLGFNEPITAMSGNGIHLLYKIRLRNSDENKALIKNCLLVLDMLFSNDCVDIDKTNFNPARICKLYGTVARKGSNTAENPHRMSRLLSEGSKEPTDKAYLEKLAAMLPVPEKPQKYNGYRPNEFDLEEWLIKYGLRYQKTNYSDGIKYILEQCPFDSNHKGKDACIFQARSGAIGFHCFHNSCSDKTWKDVRLLYEPEAYEKRQKEYEARIYSRQQEKPVKKQIEAVDGKPVFYTAMDILNLPVPEERFIKTGIADIDKKLRGMKKGYVSVMSGLRAAGKSSVISEMVLDGVESGNNIGVFSGELAPKNFMRWMNLQAAGKGYTEPTQFEGYYNVQRKYQEQIAQWLGEHFWLYNNEYGFDFQAVVDQFKRKIEKDKLDMLILDNLMTFDISGMSENKFEAQTKFILALQGEIAKPYNVHIMFVAHPRKAMGFLRLDDISGTADLGNAVDNAFIVHRVNQDFKRLSKQMFGWKDDNQIYQATNVIEIAKDRDGGVMDYFIPLYYEPETKRLKNYSSENKIYGWNKTDNGFIAVHGEIPFD</sequence>
<dbReference type="Proteomes" id="UP000182121">
    <property type="component" value="Unassembled WGS sequence"/>
</dbReference>
<feature type="domain" description="SF4 helicase" evidence="1">
    <location>
        <begin position="383"/>
        <end position="658"/>
    </location>
</feature>
<accession>A0A1I0GKK2</accession>
<reference evidence="2 3" key="1">
    <citation type="submission" date="2016-10" db="EMBL/GenBank/DDBJ databases">
        <authorList>
            <person name="Varghese N."/>
            <person name="Submissions S."/>
        </authorList>
    </citation>
    <scope>NUCLEOTIDE SEQUENCE [LARGE SCALE GENOMIC DNA]</scope>
    <source>
        <strain evidence="2 3">NLAE-zl-C196</strain>
    </source>
</reference>
<dbReference type="GO" id="GO:0043139">
    <property type="term" value="F:5'-3' DNA helicase activity"/>
    <property type="evidence" value="ECO:0007669"/>
    <property type="project" value="InterPro"/>
</dbReference>
<dbReference type="GO" id="GO:0006260">
    <property type="term" value="P:DNA replication"/>
    <property type="evidence" value="ECO:0007669"/>
    <property type="project" value="InterPro"/>
</dbReference>
<dbReference type="InterPro" id="IPR007694">
    <property type="entry name" value="DNA_helicase_DnaB-like_C"/>
</dbReference>
<name>A0A1I0GKK2_9FIRM</name>
<dbReference type="EMBL" id="FOIO01000020">
    <property type="protein sequence ID" value="SET71533.1"/>
    <property type="molecule type" value="Genomic_DNA"/>
</dbReference>
<protein>
    <submittedName>
        <fullName evidence="2">AAA domain-containing protein</fullName>
    </submittedName>
</protein>
<dbReference type="RefSeq" id="WP_074662593.1">
    <property type="nucleotide sequence ID" value="NZ_FOIO01000020.1"/>
</dbReference>
<gene>
    <name evidence="2" type="ORF">SAMN05216521_102052</name>
</gene>
<comment type="caution">
    <text evidence="2">The sequence shown here is derived from an EMBL/GenBank/DDBJ whole genome shotgun (WGS) entry which is preliminary data.</text>
</comment>
<proteinExistence type="predicted"/>
<dbReference type="GO" id="GO:0003697">
    <property type="term" value="F:single-stranded DNA binding"/>
    <property type="evidence" value="ECO:0007669"/>
    <property type="project" value="InterPro"/>
</dbReference>
<evidence type="ECO:0000313" key="2">
    <source>
        <dbReference type="EMBL" id="SET71533.1"/>
    </source>
</evidence>
<evidence type="ECO:0000259" key="1">
    <source>
        <dbReference type="PROSITE" id="PS51199"/>
    </source>
</evidence>
<evidence type="ECO:0000313" key="3">
    <source>
        <dbReference type="Proteomes" id="UP000182121"/>
    </source>
</evidence>
<dbReference type="Gene3D" id="3.40.50.300">
    <property type="entry name" value="P-loop containing nucleotide triphosphate hydrolases"/>
    <property type="match status" value="1"/>
</dbReference>
<dbReference type="PROSITE" id="PS51199">
    <property type="entry name" value="SF4_HELICASE"/>
    <property type="match status" value="1"/>
</dbReference>
<organism evidence="2 3">
    <name type="scientific">Enterocloster clostridioformis</name>
    <dbReference type="NCBI Taxonomy" id="1531"/>
    <lineage>
        <taxon>Bacteria</taxon>
        <taxon>Bacillati</taxon>
        <taxon>Bacillota</taxon>
        <taxon>Clostridia</taxon>
        <taxon>Lachnospirales</taxon>
        <taxon>Lachnospiraceae</taxon>
        <taxon>Enterocloster</taxon>
    </lineage>
</organism>
<dbReference type="InterPro" id="IPR027417">
    <property type="entry name" value="P-loop_NTPase"/>
</dbReference>